<proteinExistence type="predicted"/>
<comment type="caution">
    <text evidence="1">The sequence shown here is derived from an EMBL/GenBank/DDBJ whole genome shotgun (WGS) entry which is preliminary data.</text>
</comment>
<protein>
    <submittedName>
        <fullName evidence="1">Uncharacterized protein</fullName>
    </submittedName>
</protein>
<accession>A0AAD9RZS3</accession>
<evidence type="ECO:0000313" key="1">
    <source>
        <dbReference type="EMBL" id="KAK2588201.1"/>
    </source>
</evidence>
<gene>
    <name evidence="1" type="ORF">KPH14_004238</name>
</gene>
<reference evidence="1" key="1">
    <citation type="submission" date="2021-08" db="EMBL/GenBank/DDBJ databases">
        <authorList>
            <person name="Misof B."/>
            <person name="Oliver O."/>
            <person name="Podsiadlowski L."/>
            <person name="Donath A."/>
            <person name="Peters R."/>
            <person name="Mayer C."/>
            <person name="Rust J."/>
            <person name="Gunkel S."/>
            <person name="Lesny P."/>
            <person name="Martin S."/>
            <person name="Oeyen J.P."/>
            <person name="Petersen M."/>
            <person name="Panagiotis P."/>
            <person name="Wilbrandt J."/>
            <person name="Tanja T."/>
        </authorList>
    </citation>
    <scope>NUCLEOTIDE SEQUENCE</scope>
    <source>
        <strain evidence="1">GBR_01_08_01A</strain>
        <tissue evidence="1">Thorax + abdomen</tissue>
    </source>
</reference>
<dbReference type="EMBL" id="JAIFRP010000006">
    <property type="protein sequence ID" value="KAK2588201.1"/>
    <property type="molecule type" value="Genomic_DNA"/>
</dbReference>
<dbReference type="AlphaFoldDB" id="A0AAD9RZS3"/>
<organism evidence="1 2">
    <name type="scientific">Odynerus spinipes</name>
    <dbReference type="NCBI Taxonomy" id="1348599"/>
    <lineage>
        <taxon>Eukaryota</taxon>
        <taxon>Metazoa</taxon>
        <taxon>Ecdysozoa</taxon>
        <taxon>Arthropoda</taxon>
        <taxon>Hexapoda</taxon>
        <taxon>Insecta</taxon>
        <taxon>Pterygota</taxon>
        <taxon>Neoptera</taxon>
        <taxon>Endopterygota</taxon>
        <taxon>Hymenoptera</taxon>
        <taxon>Apocrita</taxon>
        <taxon>Aculeata</taxon>
        <taxon>Vespoidea</taxon>
        <taxon>Vespidae</taxon>
        <taxon>Eumeninae</taxon>
        <taxon>Odynerus</taxon>
    </lineage>
</organism>
<keyword evidence="2" id="KW-1185">Reference proteome</keyword>
<name>A0AAD9RZS3_9HYME</name>
<dbReference type="Proteomes" id="UP001258017">
    <property type="component" value="Unassembled WGS sequence"/>
</dbReference>
<evidence type="ECO:0000313" key="2">
    <source>
        <dbReference type="Proteomes" id="UP001258017"/>
    </source>
</evidence>
<reference evidence="1" key="2">
    <citation type="journal article" date="2023" name="Commun. Biol.">
        <title>Intrasexual cuticular hydrocarbon dimorphism in a wasp sheds light on hydrocarbon biosynthesis genes in Hymenoptera.</title>
        <authorList>
            <person name="Moris V.C."/>
            <person name="Podsiadlowski L."/>
            <person name="Martin S."/>
            <person name="Oeyen J.P."/>
            <person name="Donath A."/>
            <person name="Petersen M."/>
            <person name="Wilbrandt J."/>
            <person name="Misof B."/>
            <person name="Liedtke D."/>
            <person name="Thamm M."/>
            <person name="Scheiner R."/>
            <person name="Schmitt T."/>
            <person name="Niehuis O."/>
        </authorList>
    </citation>
    <scope>NUCLEOTIDE SEQUENCE</scope>
    <source>
        <strain evidence="1">GBR_01_08_01A</strain>
    </source>
</reference>
<sequence length="71" mass="7917">MVKPALDTHPGNGRHLRGTEFNRTNALLGLLRANGDAGSTGAATTDHRIFVSIRYIIEKEKKITTMRTLRR</sequence>